<dbReference type="GeneID" id="63687650"/>
<dbReference type="EMBL" id="JH795862">
    <property type="protein sequence ID" value="EJU02118.1"/>
    <property type="molecule type" value="Genomic_DNA"/>
</dbReference>
<evidence type="ECO:0000313" key="1">
    <source>
        <dbReference type="EMBL" id="EJU02118.1"/>
    </source>
</evidence>
<organism evidence="1 2">
    <name type="scientific">Dacryopinax primogenitus (strain DJM 731)</name>
    <name type="common">Brown rot fungus</name>
    <dbReference type="NCBI Taxonomy" id="1858805"/>
    <lineage>
        <taxon>Eukaryota</taxon>
        <taxon>Fungi</taxon>
        <taxon>Dikarya</taxon>
        <taxon>Basidiomycota</taxon>
        <taxon>Agaricomycotina</taxon>
        <taxon>Dacrymycetes</taxon>
        <taxon>Dacrymycetales</taxon>
        <taxon>Dacrymycetaceae</taxon>
        <taxon>Dacryopinax</taxon>
    </lineage>
</organism>
<gene>
    <name evidence="1" type="ORF">DACRYDRAFT_21891</name>
</gene>
<sequence>MNQICAASRSDRNDPSVAVGLRQIDEPLSRRFMLVARQLWWTYVTGSGAFESTFRKQNAWQAHRYSRSVLPGSAPPPPSPCTHALIIGLLIVAE</sequence>
<protein>
    <submittedName>
        <fullName evidence="1">Uncharacterized protein</fullName>
    </submittedName>
</protein>
<accession>M5GD33</accession>
<dbReference type="Proteomes" id="UP000030653">
    <property type="component" value="Unassembled WGS sequence"/>
</dbReference>
<proteinExistence type="predicted"/>
<evidence type="ECO:0000313" key="2">
    <source>
        <dbReference type="Proteomes" id="UP000030653"/>
    </source>
</evidence>
<dbReference type="RefSeq" id="XP_040629015.1">
    <property type="nucleotide sequence ID" value="XM_040772588.1"/>
</dbReference>
<keyword evidence="2" id="KW-1185">Reference proteome</keyword>
<name>M5GD33_DACPD</name>
<dbReference type="AlphaFoldDB" id="M5GD33"/>
<reference evidence="1 2" key="1">
    <citation type="journal article" date="2012" name="Science">
        <title>The Paleozoic origin of enzymatic lignin decomposition reconstructed from 31 fungal genomes.</title>
        <authorList>
            <person name="Floudas D."/>
            <person name="Binder M."/>
            <person name="Riley R."/>
            <person name="Barry K."/>
            <person name="Blanchette R.A."/>
            <person name="Henrissat B."/>
            <person name="Martinez A.T."/>
            <person name="Otillar R."/>
            <person name="Spatafora J.W."/>
            <person name="Yadav J.S."/>
            <person name="Aerts A."/>
            <person name="Benoit I."/>
            <person name="Boyd A."/>
            <person name="Carlson A."/>
            <person name="Copeland A."/>
            <person name="Coutinho P.M."/>
            <person name="de Vries R.P."/>
            <person name="Ferreira P."/>
            <person name="Findley K."/>
            <person name="Foster B."/>
            <person name="Gaskell J."/>
            <person name="Glotzer D."/>
            <person name="Gorecki P."/>
            <person name="Heitman J."/>
            <person name="Hesse C."/>
            <person name="Hori C."/>
            <person name="Igarashi K."/>
            <person name="Jurgens J.A."/>
            <person name="Kallen N."/>
            <person name="Kersten P."/>
            <person name="Kohler A."/>
            <person name="Kuees U."/>
            <person name="Kumar T.K.A."/>
            <person name="Kuo A."/>
            <person name="LaButti K."/>
            <person name="Larrondo L.F."/>
            <person name="Lindquist E."/>
            <person name="Ling A."/>
            <person name="Lombard V."/>
            <person name="Lucas S."/>
            <person name="Lundell T."/>
            <person name="Martin R."/>
            <person name="McLaughlin D.J."/>
            <person name="Morgenstern I."/>
            <person name="Morin E."/>
            <person name="Murat C."/>
            <person name="Nagy L.G."/>
            <person name="Nolan M."/>
            <person name="Ohm R.A."/>
            <person name="Patyshakuliyeva A."/>
            <person name="Rokas A."/>
            <person name="Ruiz-Duenas F.J."/>
            <person name="Sabat G."/>
            <person name="Salamov A."/>
            <person name="Samejima M."/>
            <person name="Schmutz J."/>
            <person name="Slot J.C."/>
            <person name="St John F."/>
            <person name="Stenlid J."/>
            <person name="Sun H."/>
            <person name="Sun S."/>
            <person name="Syed K."/>
            <person name="Tsang A."/>
            <person name="Wiebenga A."/>
            <person name="Young D."/>
            <person name="Pisabarro A."/>
            <person name="Eastwood D.C."/>
            <person name="Martin F."/>
            <person name="Cullen D."/>
            <person name="Grigoriev I.V."/>
            <person name="Hibbett D.S."/>
        </authorList>
    </citation>
    <scope>NUCLEOTIDE SEQUENCE [LARGE SCALE GENOMIC DNA]</scope>
    <source>
        <strain evidence="1 2">DJM-731 SS1</strain>
    </source>
</reference>
<dbReference type="HOGENOM" id="CLU_2386089_0_0_1"/>